<evidence type="ECO:0000313" key="3">
    <source>
        <dbReference type="Proteomes" id="UP001283361"/>
    </source>
</evidence>
<name>A0AAE0ZW88_9GAST</name>
<keyword evidence="3" id="KW-1185">Reference proteome</keyword>
<evidence type="ECO:0000313" key="2">
    <source>
        <dbReference type="EMBL" id="KAK3776644.1"/>
    </source>
</evidence>
<gene>
    <name evidence="2" type="ORF">RRG08_019851</name>
</gene>
<reference evidence="2" key="1">
    <citation type="journal article" date="2023" name="G3 (Bethesda)">
        <title>A reference genome for the long-term kleptoplast-retaining sea slug Elysia crispata morphotype clarki.</title>
        <authorList>
            <person name="Eastman K.E."/>
            <person name="Pendleton A.L."/>
            <person name="Shaikh M.A."/>
            <person name="Suttiyut T."/>
            <person name="Ogas R."/>
            <person name="Tomko P."/>
            <person name="Gavelis G."/>
            <person name="Widhalm J.R."/>
            <person name="Wisecaver J.H."/>
        </authorList>
    </citation>
    <scope>NUCLEOTIDE SEQUENCE</scope>
    <source>
        <strain evidence="2">ECLA1</strain>
    </source>
</reference>
<feature type="region of interest" description="Disordered" evidence="1">
    <location>
        <begin position="82"/>
        <end position="102"/>
    </location>
</feature>
<proteinExistence type="predicted"/>
<organism evidence="2 3">
    <name type="scientific">Elysia crispata</name>
    <name type="common">lettuce slug</name>
    <dbReference type="NCBI Taxonomy" id="231223"/>
    <lineage>
        <taxon>Eukaryota</taxon>
        <taxon>Metazoa</taxon>
        <taxon>Spiralia</taxon>
        <taxon>Lophotrochozoa</taxon>
        <taxon>Mollusca</taxon>
        <taxon>Gastropoda</taxon>
        <taxon>Heterobranchia</taxon>
        <taxon>Euthyneura</taxon>
        <taxon>Panpulmonata</taxon>
        <taxon>Sacoglossa</taxon>
        <taxon>Placobranchoidea</taxon>
        <taxon>Plakobranchidae</taxon>
        <taxon>Elysia</taxon>
    </lineage>
</organism>
<sequence>MDGVIGGTAATEAPTIQPGSCSSSITSVVKWLCSSMAQVKLFHPRHSTGTSLRHRPSLGGTCSQQAGVDLCSLKQRLHLDHNEDYRPSRPLLTQTAVTSGPQ</sequence>
<evidence type="ECO:0000256" key="1">
    <source>
        <dbReference type="SAM" id="MobiDB-lite"/>
    </source>
</evidence>
<dbReference type="Proteomes" id="UP001283361">
    <property type="component" value="Unassembled WGS sequence"/>
</dbReference>
<feature type="compositionally biased region" description="Polar residues" evidence="1">
    <location>
        <begin position="91"/>
        <end position="102"/>
    </location>
</feature>
<dbReference type="EMBL" id="JAWDGP010003194">
    <property type="protein sequence ID" value="KAK3776644.1"/>
    <property type="molecule type" value="Genomic_DNA"/>
</dbReference>
<dbReference type="AlphaFoldDB" id="A0AAE0ZW88"/>
<comment type="caution">
    <text evidence="2">The sequence shown here is derived from an EMBL/GenBank/DDBJ whole genome shotgun (WGS) entry which is preliminary data.</text>
</comment>
<accession>A0AAE0ZW88</accession>
<protein>
    <submittedName>
        <fullName evidence="2">Uncharacterized protein</fullName>
    </submittedName>
</protein>